<dbReference type="Proteomes" id="UP000198145">
    <property type="component" value="Unassembled WGS sequence"/>
</dbReference>
<dbReference type="Pfam" id="PF05947">
    <property type="entry name" value="T6SS_TssF"/>
    <property type="match status" value="1"/>
</dbReference>
<dbReference type="EMBL" id="NJBA01000005">
    <property type="protein sequence ID" value="OWP50113.1"/>
    <property type="molecule type" value="Genomic_DNA"/>
</dbReference>
<keyword evidence="1" id="KW-0472">Membrane</keyword>
<keyword evidence="1" id="KW-1133">Transmembrane helix</keyword>
<gene>
    <name evidence="2" type="primary">vasA</name>
    <name evidence="2" type="ORF">CEG18_16915</name>
</gene>
<comment type="caution">
    <text evidence="2">The sequence shown here is derived from an EMBL/GenBank/DDBJ whole genome shotgun (WGS) entry which is preliminary data.</text>
</comment>
<dbReference type="eggNOG" id="COG3519">
    <property type="taxonomic scope" value="Bacteria"/>
</dbReference>
<proteinExistence type="predicted"/>
<dbReference type="NCBIfam" id="TIGR03359">
    <property type="entry name" value="VI_chp_6"/>
    <property type="match status" value="1"/>
</dbReference>
<dbReference type="AlphaFoldDB" id="A0A246F968"/>
<sequence length="608" mass="67248">MSDSIDAELLDYYQRELTWLRHAGAGFAARYPKVARRLELGPGECGDPHVERLLEGFALLAARLQRRLDDDYAQFSDALLEQLYPLALRPLPSCAVVRFEPDPAKGRLSAGFHLPRGTPLFVSVQGQERIDLPAELRGQTLHWRTTDEVTLWPLRIEEAVLLGAEEAQAATGSAGVRGALRLDLRCLDKDGWAALDIDSLRIHLAANPIAKAALYDLLGAHACGLIAEAEGAEPQRLPGLPQRVGFAAEQALLPEDERVHPGLRLLAEYFAFPDKFAFFDLPLQGLRASGEQLYLYILFDRPAPARLTLQASDLALGCVPAINLFPRTSEPLRPDGTRSEYRLIADAHRENSVEIHSIRSLRASTPLGVVEVAPYHGTQHRPGAFGLYWHARRVEGMTPNRRGSDLLLTLVDAGLQPLEETPQYSLSAELLCTNRSLAEYLPASTELAFERPGPVARASLLRAPSRQCQPALDGPSRWQLVSQLTLNHLSLVEGPQALDALREILALHDFSEDKLAARQIEGLVRLDCTRVVDHVGSDAWRGWRNGLEVRVHLERQAFVGASAVLFGAVLAQFFSLYANANRFVRTVLVQSDQEICRWQPQAGQPITL</sequence>
<evidence type="ECO:0000313" key="2">
    <source>
        <dbReference type="EMBL" id="OWP50113.1"/>
    </source>
</evidence>
<dbReference type="PIRSF" id="PIRSF028304">
    <property type="entry name" value="UCP028304"/>
    <property type="match status" value="1"/>
</dbReference>
<feature type="transmembrane region" description="Helical" evidence="1">
    <location>
        <begin position="557"/>
        <end position="578"/>
    </location>
</feature>
<dbReference type="PANTHER" id="PTHR35370:SF1">
    <property type="entry name" value="TYPE VI SECRETION SYSTEM COMPONENT TSSF1"/>
    <property type="match status" value="1"/>
</dbReference>
<name>A0A246F968_PSENT</name>
<evidence type="ECO:0000256" key="1">
    <source>
        <dbReference type="SAM" id="Phobius"/>
    </source>
</evidence>
<evidence type="ECO:0000313" key="3">
    <source>
        <dbReference type="Proteomes" id="UP000198145"/>
    </source>
</evidence>
<dbReference type="PANTHER" id="PTHR35370">
    <property type="entry name" value="CYTOPLASMIC PROTEIN-RELATED-RELATED"/>
    <property type="match status" value="1"/>
</dbReference>
<keyword evidence="1" id="KW-0812">Transmembrane</keyword>
<accession>A0A246F968</accession>
<reference evidence="2 3" key="1">
    <citation type="submission" date="2017-06" db="EMBL/GenBank/DDBJ databases">
        <title>Draft genome of Pseudomonas nitroreducens DF05.</title>
        <authorList>
            <person name="Iyer R."/>
        </authorList>
    </citation>
    <scope>NUCLEOTIDE SEQUENCE [LARGE SCALE GENOMIC DNA]</scope>
    <source>
        <strain evidence="2 3">DF05</strain>
    </source>
</reference>
<dbReference type="InterPro" id="IPR010272">
    <property type="entry name" value="T6SS_TssF"/>
</dbReference>
<protein>
    <submittedName>
        <fullName evidence="2">Type VI secretion system ImpG/VasA family protein</fullName>
    </submittedName>
</protein>
<organism evidence="2 3">
    <name type="scientific">Pseudomonas nitroreducens</name>
    <dbReference type="NCBI Taxonomy" id="46680"/>
    <lineage>
        <taxon>Bacteria</taxon>
        <taxon>Pseudomonadati</taxon>
        <taxon>Pseudomonadota</taxon>
        <taxon>Gammaproteobacteria</taxon>
        <taxon>Pseudomonadales</taxon>
        <taxon>Pseudomonadaceae</taxon>
        <taxon>Pseudomonas</taxon>
    </lineage>
</organism>
<dbReference type="RefSeq" id="WP_088418996.1">
    <property type="nucleotide sequence ID" value="NZ_NJBA01000005.1"/>
</dbReference>